<dbReference type="GO" id="GO:0050661">
    <property type="term" value="F:NADP binding"/>
    <property type="evidence" value="ECO:0007669"/>
    <property type="project" value="InterPro"/>
</dbReference>
<organism evidence="6 7">
    <name type="scientific">Cordyceps javanica</name>
    <dbReference type="NCBI Taxonomy" id="43265"/>
    <lineage>
        <taxon>Eukaryota</taxon>
        <taxon>Fungi</taxon>
        <taxon>Dikarya</taxon>
        <taxon>Ascomycota</taxon>
        <taxon>Pezizomycotina</taxon>
        <taxon>Sordariomycetes</taxon>
        <taxon>Hypocreomycetidae</taxon>
        <taxon>Hypocreales</taxon>
        <taxon>Cordycipitaceae</taxon>
        <taxon>Cordyceps</taxon>
    </lineage>
</organism>
<dbReference type="InterPro" id="IPR020946">
    <property type="entry name" value="Flavin_mOase-like"/>
</dbReference>
<dbReference type="Pfam" id="PF00743">
    <property type="entry name" value="FMO-like"/>
    <property type="match status" value="1"/>
</dbReference>
<dbReference type="InterPro" id="IPR051209">
    <property type="entry name" value="FAD-bind_Monooxygenase_sf"/>
</dbReference>
<dbReference type="Proteomes" id="UP000315783">
    <property type="component" value="Unassembled WGS sequence"/>
</dbReference>
<dbReference type="OrthoDB" id="74360at2759"/>
<evidence type="ECO:0000313" key="7">
    <source>
        <dbReference type="Proteomes" id="UP000315783"/>
    </source>
</evidence>
<keyword evidence="3" id="KW-0274">FAD</keyword>
<evidence type="ECO:0000256" key="4">
    <source>
        <dbReference type="ARBA" id="ARBA00023002"/>
    </source>
</evidence>
<dbReference type="Gene3D" id="3.50.50.60">
    <property type="entry name" value="FAD/NAD(P)-binding domain"/>
    <property type="match status" value="3"/>
</dbReference>
<dbReference type="SUPFAM" id="SSF51905">
    <property type="entry name" value="FAD/NAD(P)-binding domain"/>
    <property type="match status" value="1"/>
</dbReference>
<evidence type="ECO:0000256" key="2">
    <source>
        <dbReference type="ARBA" id="ARBA00022630"/>
    </source>
</evidence>
<evidence type="ECO:0000256" key="5">
    <source>
        <dbReference type="SAM" id="MobiDB-lite"/>
    </source>
</evidence>
<feature type="compositionally biased region" description="Polar residues" evidence="5">
    <location>
        <begin position="1"/>
        <end position="11"/>
    </location>
</feature>
<keyword evidence="7" id="KW-1185">Reference proteome</keyword>
<gene>
    <name evidence="6" type="ORF">IF1G_07365</name>
</gene>
<dbReference type="PANTHER" id="PTHR42877">
    <property type="entry name" value="L-ORNITHINE N(5)-MONOOXYGENASE-RELATED"/>
    <property type="match status" value="1"/>
</dbReference>
<keyword evidence="2" id="KW-0285">Flavoprotein</keyword>
<sequence length="559" mass="63177">MSVELESQTPTLDGDKSSNKPSMSATNIEPKMFSINSAASIPEQRLGAARPLRVITIGAGASGLNLAHQIDKHMQQVEHVVYEKNPEVGGTCYAPASEILEYFRRVAHKYELYRFIKLNHQCVGATWDDEAGRWSVKIKSVKNGAVIDDWCDFLINGSGVLNNWKWPDIPGLDTFKGKLVHSAVWPEDVDWANRKVAVLGCGSSGVQLVPAIQPEARELVTFVRTPTWITASFAQSKAGPNGSNFNYSAKQKKMFEENPEEYLKYRKEIEGELNQRFRFIVKDSSEQEEAFRFAKDQMRTKLGEGSRLLKHMIPTFSVGCRRPTPGNGYLEALGMPNVRVVTDSITEIVPEGIKLATGELIDVEVIVCATGFDMSFCPRHPVIGQEKADLAEQWRARPVCYFSLAAPNFPNYFMFLGPNAPVGHGSVLPLVEHAAKYMMRMMHKCQTERIKSVAVRKKAAEDFTAHSDEFMKRTAWSSHCRSWFKNGKIDGPVVALHPGSRIHWLHMLEQPRFEDYIWTPMDANMFSYLGNGFSTREEEGKDTTYYFDRPDQGFEHIRY</sequence>
<dbReference type="PRINTS" id="PR00419">
    <property type="entry name" value="ADXRDTASE"/>
</dbReference>
<evidence type="ECO:0000313" key="6">
    <source>
        <dbReference type="EMBL" id="TQV93633.1"/>
    </source>
</evidence>
<keyword evidence="6" id="KW-0503">Monooxygenase</keyword>
<reference evidence="6 7" key="1">
    <citation type="journal article" date="2019" name="Appl. Microbiol. Biotechnol.">
        <title>Genome sequence of Isaria javanica and comparative genome analysis insights into family S53 peptidase evolution in fungal entomopathogens.</title>
        <authorList>
            <person name="Lin R."/>
            <person name="Zhang X."/>
            <person name="Xin B."/>
            <person name="Zou M."/>
            <person name="Gao Y."/>
            <person name="Qin F."/>
            <person name="Hu Q."/>
            <person name="Xie B."/>
            <person name="Cheng X."/>
        </authorList>
    </citation>
    <scope>NUCLEOTIDE SEQUENCE [LARGE SCALE GENOMIC DNA]</scope>
    <source>
        <strain evidence="6 7">IJ1G</strain>
    </source>
</reference>
<accession>A0A545UVY9</accession>
<protein>
    <submittedName>
        <fullName evidence="6">Monooxygenase</fullName>
    </submittedName>
</protein>
<comment type="similarity">
    <text evidence="1">Belongs to the FAD-binding monooxygenase family.</text>
</comment>
<proteinExistence type="inferred from homology"/>
<dbReference type="GO" id="GO:0050660">
    <property type="term" value="F:flavin adenine dinucleotide binding"/>
    <property type="evidence" value="ECO:0007669"/>
    <property type="project" value="InterPro"/>
</dbReference>
<feature type="region of interest" description="Disordered" evidence="5">
    <location>
        <begin position="1"/>
        <end position="26"/>
    </location>
</feature>
<keyword evidence="4" id="KW-0560">Oxidoreductase</keyword>
<evidence type="ECO:0000256" key="3">
    <source>
        <dbReference type="ARBA" id="ARBA00022827"/>
    </source>
</evidence>
<dbReference type="GO" id="GO:0004499">
    <property type="term" value="F:N,N-dimethylaniline monooxygenase activity"/>
    <property type="evidence" value="ECO:0007669"/>
    <property type="project" value="InterPro"/>
</dbReference>
<dbReference type="PANTHER" id="PTHR42877:SF12">
    <property type="entry name" value="MONOOXYGENASE"/>
    <property type="match status" value="1"/>
</dbReference>
<dbReference type="EMBL" id="SPUK01000011">
    <property type="protein sequence ID" value="TQV93633.1"/>
    <property type="molecule type" value="Genomic_DNA"/>
</dbReference>
<name>A0A545UVY9_9HYPO</name>
<evidence type="ECO:0000256" key="1">
    <source>
        <dbReference type="ARBA" id="ARBA00010139"/>
    </source>
</evidence>
<comment type="caution">
    <text evidence="6">The sequence shown here is derived from an EMBL/GenBank/DDBJ whole genome shotgun (WGS) entry which is preliminary data.</text>
</comment>
<dbReference type="InterPro" id="IPR036188">
    <property type="entry name" value="FAD/NAD-bd_sf"/>
</dbReference>
<dbReference type="AlphaFoldDB" id="A0A545UVY9"/>